<comment type="caution">
    <text evidence="1">The sequence shown here is derived from an EMBL/GenBank/DDBJ whole genome shotgun (WGS) entry which is preliminary data.</text>
</comment>
<organism evidence="1 2">
    <name type="scientific">Alkalicoccus saliphilus</name>
    <dbReference type="NCBI Taxonomy" id="200989"/>
    <lineage>
        <taxon>Bacteria</taxon>
        <taxon>Bacillati</taxon>
        <taxon>Bacillota</taxon>
        <taxon>Bacilli</taxon>
        <taxon>Bacillales</taxon>
        <taxon>Bacillaceae</taxon>
        <taxon>Alkalicoccus</taxon>
    </lineage>
</organism>
<name>A0A2T4UB43_9BACI</name>
<sequence length="85" mass="9458">KHVVGPASGPSWESTPFSFIIRRTEAKSSKKSRPRATFSTAWDAHHSNDGRLSVEKIVFAFLWFPAPAFQTVRATADILRPKGAF</sequence>
<dbReference type="AlphaFoldDB" id="A0A2T4UB43"/>
<accession>A0A2T4UB43</accession>
<evidence type="ECO:0000313" key="1">
    <source>
        <dbReference type="EMBL" id="PTL40611.1"/>
    </source>
</evidence>
<reference evidence="1 2" key="1">
    <citation type="submission" date="2018-03" db="EMBL/GenBank/DDBJ databases">
        <title>Alkalicoccus saliphilus sp. nov., isolated from a mineral pool.</title>
        <authorList>
            <person name="Zhao B."/>
        </authorList>
    </citation>
    <scope>NUCLEOTIDE SEQUENCE [LARGE SCALE GENOMIC DNA]</scope>
    <source>
        <strain evidence="1 2">6AG</strain>
    </source>
</reference>
<dbReference type="Proteomes" id="UP000240509">
    <property type="component" value="Unassembled WGS sequence"/>
</dbReference>
<gene>
    <name evidence="1" type="ORF">C6Y45_01545</name>
</gene>
<dbReference type="EMBL" id="PZJJ01000001">
    <property type="protein sequence ID" value="PTL40611.1"/>
    <property type="molecule type" value="Genomic_DNA"/>
</dbReference>
<feature type="non-terminal residue" evidence="1">
    <location>
        <position position="1"/>
    </location>
</feature>
<proteinExistence type="predicted"/>
<protein>
    <submittedName>
        <fullName evidence="1">Uncharacterized protein</fullName>
    </submittedName>
</protein>
<evidence type="ECO:0000313" key="2">
    <source>
        <dbReference type="Proteomes" id="UP000240509"/>
    </source>
</evidence>
<keyword evidence="2" id="KW-1185">Reference proteome</keyword>